<sequence length="76" mass="8739">MMTLPEEIAFIWRRPKALFAILFLLNRYIALLGNICGLVMDFVPVSDEVLQFRYACTQRLACLQLVAVELFEICAI</sequence>
<dbReference type="Proteomes" id="UP000807769">
    <property type="component" value="Unassembled WGS sequence"/>
</dbReference>
<dbReference type="GeneID" id="64629934"/>
<comment type="caution">
    <text evidence="2">The sequence shown here is derived from an EMBL/GenBank/DDBJ whole genome shotgun (WGS) entry which is preliminary data.</text>
</comment>
<reference evidence="2" key="1">
    <citation type="journal article" date="2020" name="New Phytol.">
        <title>Comparative genomics reveals dynamic genome evolution in host specialist ectomycorrhizal fungi.</title>
        <authorList>
            <person name="Lofgren L.A."/>
            <person name="Nguyen N.H."/>
            <person name="Vilgalys R."/>
            <person name="Ruytinx J."/>
            <person name="Liao H.L."/>
            <person name="Branco S."/>
            <person name="Kuo A."/>
            <person name="LaButti K."/>
            <person name="Lipzen A."/>
            <person name="Andreopoulos W."/>
            <person name="Pangilinan J."/>
            <person name="Riley R."/>
            <person name="Hundley H."/>
            <person name="Na H."/>
            <person name="Barry K."/>
            <person name="Grigoriev I.V."/>
            <person name="Stajich J.E."/>
            <person name="Kennedy P.G."/>
        </authorList>
    </citation>
    <scope>NUCLEOTIDE SEQUENCE</scope>
    <source>
        <strain evidence="2">MN1</strain>
    </source>
</reference>
<protein>
    <recommendedName>
        <fullName evidence="1">DUF6533 domain-containing protein</fullName>
    </recommendedName>
</protein>
<organism evidence="2 3">
    <name type="scientific">Suillus subaureus</name>
    <dbReference type="NCBI Taxonomy" id="48587"/>
    <lineage>
        <taxon>Eukaryota</taxon>
        <taxon>Fungi</taxon>
        <taxon>Dikarya</taxon>
        <taxon>Basidiomycota</taxon>
        <taxon>Agaricomycotina</taxon>
        <taxon>Agaricomycetes</taxon>
        <taxon>Agaricomycetidae</taxon>
        <taxon>Boletales</taxon>
        <taxon>Suillineae</taxon>
        <taxon>Suillaceae</taxon>
        <taxon>Suillus</taxon>
    </lineage>
</organism>
<keyword evidence="3" id="KW-1185">Reference proteome</keyword>
<evidence type="ECO:0000313" key="2">
    <source>
        <dbReference type="EMBL" id="KAG1814699.1"/>
    </source>
</evidence>
<evidence type="ECO:0000259" key="1">
    <source>
        <dbReference type="Pfam" id="PF20151"/>
    </source>
</evidence>
<gene>
    <name evidence="2" type="ORF">BJ212DRAFT_1361510</name>
</gene>
<evidence type="ECO:0000313" key="3">
    <source>
        <dbReference type="Proteomes" id="UP000807769"/>
    </source>
</evidence>
<proteinExistence type="predicted"/>
<dbReference type="EMBL" id="JABBWG010000020">
    <property type="protein sequence ID" value="KAG1814699.1"/>
    <property type="molecule type" value="Genomic_DNA"/>
</dbReference>
<dbReference type="OrthoDB" id="2745134at2759"/>
<feature type="domain" description="DUF6533" evidence="1">
    <location>
        <begin position="2"/>
        <end position="32"/>
    </location>
</feature>
<accession>A0A9P7E9X6</accession>
<name>A0A9P7E9X6_9AGAM</name>
<dbReference type="Pfam" id="PF20151">
    <property type="entry name" value="DUF6533"/>
    <property type="match status" value="1"/>
</dbReference>
<dbReference type="RefSeq" id="XP_041192035.1">
    <property type="nucleotide sequence ID" value="XM_041335917.1"/>
</dbReference>
<dbReference type="InterPro" id="IPR045340">
    <property type="entry name" value="DUF6533"/>
</dbReference>
<dbReference type="AlphaFoldDB" id="A0A9P7E9X6"/>